<evidence type="ECO:0000313" key="1">
    <source>
        <dbReference type="EMBL" id="TYS57935.1"/>
    </source>
</evidence>
<reference evidence="1 2" key="1">
    <citation type="submission" date="2019-08" db="EMBL/GenBank/DDBJ databases">
        <title>Bacillus genomes from the desert of Cuatro Cienegas, Coahuila.</title>
        <authorList>
            <person name="Olmedo-Alvarez G."/>
        </authorList>
    </citation>
    <scope>NUCLEOTIDE SEQUENCE [LARGE SCALE GENOMIC DNA]</scope>
    <source>
        <strain evidence="1 2">CH37_1T</strain>
    </source>
</reference>
<dbReference type="AlphaFoldDB" id="A0A5D4S2W1"/>
<gene>
    <name evidence="1" type="ORF">FZD47_24165</name>
</gene>
<accession>A0A5D4S2W1</accession>
<comment type="caution">
    <text evidence="1">The sequence shown here is derived from an EMBL/GenBank/DDBJ whole genome shotgun (WGS) entry which is preliminary data.</text>
</comment>
<sequence length="266" mass="31172">MLDYKKLPDHIKKVAKEYDPSSNRIDCLPSKFRYNGQKYYAISYYPTLQDLYIREDGSVPPYEEVKRATLIVHVYRTAGSTIVTTGAEWALSPSAKLYRRWEKVLTSLKNKLQATAPPEMMESINRCLDSAKRLREDQAIIYNSVEKGTDLLVEANDTEIVTEETQRQVRACVVEMVRAAVRKNDEQLKTERDRKEILAYLHTVFFKKPSLLLDYLWFMRNEPHMLSSYSETARDMPELREMVKEDTPVDELDNKEELYRLLMNPK</sequence>
<evidence type="ECO:0000313" key="2">
    <source>
        <dbReference type="Proteomes" id="UP000323732"/>
    </source>
</evidence>
<dbReference type="RefSeq" id="WP_148951058.1">
    <property type="nucleotide sequence ID" value="NZ_JAIVAO010000020.1"/>
</dbReference>
<name>A0A5D4S2W1_9BACI</name>
<dbReference type="Proteomes" id="UP000323732">
    <property type="component" value="Unassembled WGS sequence"/>
</dbReference>
<protein>
    <submittedName>
        <fullName evidence="1">Uncharacterized protein</fullName>
    </submittedName>
</protein>
<organism evidence="1 2">
    <name type="scientific">Bacillus infantis</name>
    <dbReference type="NCBI Taxonomy" id="324767"/>
    <lineage>
        <taxon>Bacteria</taxon>
        <taxon>Bacillati</taxon>
        <taxon>Bacillota</taxon>
        <taxon>Bacilli</taxon>
        <taxon>Bacillales</taxon>
        <taxon>Bacillaceae</taxon>
        <taxon>Bacillus</taxon>
    </lineage>
</organism>
<proteinExistence type="predicted"/>
<dbReference type="EMBL" id="VTES01000011">
    <property type="protein sequence ID" value="TYS57935.1"/>
    <property type="molecule type" value="Genomic_DNA"/>
</dbReference>